<gene>
    <name evidence="5" type="ORF">ATC1_131202</name>
</gene>
<evidence type="ECO:0000256" key="3">
    <source>
        <dbReference type="ARBA" id="ARBA00022729"/>
    </source>
</evidence>
<evidence type="ECO:0000313" key="6">
    <source>
        <dbReference type="Proteomes" id="UP000053370"/>
    </source>
</evidence>
<dbReference type="Proteomes" id="UP000053370">
    <property type="component" value="Unassembled WGS sequence"/>
</dbReference>
<dbReference type="PANTHER" id="PTHR30024">
    <property type="entry name" value="ALIPHATIC SULFONATES-BINDING PROTEIN-RELATED"/>
    <property type="match status" value="1"/>
</dbReference>
<dbReference type="EMBL" id="DF968181">
    <property type="protein sequence ID" value="GAP41218.1"/>
    <property type="molecule type" value="Genomic_DNA"/>
</dbReference>
<feature type="signal peptide" evidence="4">
    <location>
        <begin position="1"/>
        <end position="23"/>
    </location>
</feature>
<organism evidence="5">
    <name type="scientific">Flexilinea flocculi</name>
    <dbReference type="NCBI Taxonomy" id="1678840"/>
    <lineage>
        <taxon>Bacteria</taxon>
        <taxon>Bacillati</taxon>
        <taxon>Chloroflexota</taxon>
        <taxon>Anaerolineae</taxon>
        <taxon>Anaerolineales</taxon>
        <taxon>Anaerolineaceae</taxon>
        <taxon>Flexilinea</taxon>
    </lineage>
</organism>
<sequence>MKKWISILITVIFVFSSTMLVFAAPAPEETTKVRIGTQPWIGYGPWWIAKDQGLFEKYGLEAELVDFIEDKEVNAAFASGDMNAANIATHTALKLFSVGLDLKLVLVEDISTSADAILVSNEISSIADLKGKSVAYEEGTTSDLLLNYALTQSGLSLSDISPVPMPASDAGTTLLSGDVQAAVTYEPYISEILKNNDSIKILYKAEERPGLISDVFVVSAKWAQGNEETVRKLLQVWDEALQYYQENPEDARKIIADAVGSAPEDLVTAFDGVQFFDVNENQKALSGDFLTTIQDVAMVSQSIGLFETIPDFSNLIDASYVD</sequence>
<comment type="subcellular location">
    <subcellularLocation>
        <location evidence="1">Periplasm</location>
    </subcellularLocation>
</comment>
<comment type="similarity">
    <text evidence="2">Belongs to the bacterial solute-binding protein SsuA/TauA family.</text>
</comment>
<dbReference type="AlphaFoldDB" id="A0A0S7BT90"/>
<dbReference type="Pfam" id="PF13379">
    <property type="entry name" value="NMT1_2"/>
    <property type="match status" value="1"/>
</dbReference>
<evidence type="ECO:0000256" key="1">
    <source>
        <dbReference type="ARBA" id="ARBA00004418"/>
    </source>
</evidence>
<dbReference type="SUPFAM" id="SSF53850">
    <property type="entry name" value="Periplasmic binding protein-like II"/>
    <property type="match status" value="1"/>
</dbReference>
<dbReference type="CDD" id="cd13563">
    <property type="entry name" value="PBP2_SsuA_like_6"/>
    <property type="match status" value="1"/>
</dbReference>
<keyword evidence="3 4" id="KW-0732">Signal</keyword>
<reference evidence="5" key="1">
    <citation type="journal article" date="2015" name="Genome Announc.">
        <title>Draft Genome Sequence of Anaerolineae Strain TC1, a Novel Isolate from a Methanogenic Wastewater Treatment System.</title>
        <authorList>
            <person name="Matsuura N."/>
            <person name="Tourlousse D.M."/>
            <person name="Sun L."/>
            <person name="Toyonaga M."/>
            <person name="Kuroda K."/>
            <person name="Ohashi A."/>
            <person name="Cruz R."/>
            <person name="Yamaguchi T."/>
            <person name="Sekiguchi Y."/>
        </authorList>
    </citation>
    <scope>NUCLEOTIDE SEQUENCE [LARGE SCALE GENOMIC DNA]</scope>
    <source>
        <strain evidence="5">TC1</strain>
    </source>
</reference>
<keyword evidence="6" id="KW-1185">Reference proteome</keyword>
<evidence type="ECO:0000256" key="2">
    <source>
        <dbReference type="ARBA" id="ARBA00010742"/>
    </source>
</evidence>
<dbReference type="NCBIfam" id="TIGR01728">
    <property type="entry name" value="SsuA_fam"/>
    <property type="match status" value="1"/>
</dbReference>
<dbReference type="GO" id="GO:0042626">
    <property type="term" value="F:ATPase-coupled transmembrane transporter activity"/>
    <property type="evidence" value="ECO:0007669"/>
    <property type="project" value="InterPro"/>
</dbReference>
<dbReference type="GO" id="GO:0042597">
    <property type="term" value="C:periplasmic space"/>
    <property type="evidence" value="ECO:0007669"/>
    <property type="project" value="UniProtKB-SubCell"/>
</dbReference>
<dbReference type="InterPro" id="IPR010067">
    <property type="entry name" value="ABC_SsuA_sub-bd"/>
</dbReference>
<dbReference type="RefSeq" id="WP_172667777.1">
    <property type="nucleotide sequence ID" value="NZ_DF968181.1"/>
</dbReference>
<feature type="chain" id="PRO_5006633172" evidence="4">
    <location>
        <begin position="24"/>
        <end position="322"/>
    </location>
</feature>
<dbReference type="PATRIC" id="fig|1678840.3.peg.2643"/>
<name>A0A0S7BT90_9CHLR</name>
<dbReference type="STRING" id="1678840.ATC1_131202"/>
<evidence type="ECO:0000256" key="4">
    <source>
        <dbReference type="SAM" id="SignalP"/>
    </source>
</evidence>
<dbReference type="PANTHER" id="PTHR30024:SF47">
    <property type="entry name" value="TAURINE-BINDING PERIPLASMIC PROTEIN"/>
    <property type="match status" value="1"/>
</dbReference>
<proteinExistence type="inferred from homology"/>
<dbReference type="GO" id="GO:0016020">
    <property type="term" value="C:membrane"/>
    <property type="evidence" value="ECO:0007669"/>
    <property type="project" value="InterPro"/>
</dbReference>
<evidence type="ECO:0000313" key="5">
    <source>
        <dbReference type="EMBL" id="GAP41218.1"/>
    </source>
</evidence>
<protein>
    <submittedName>
        <fullName evidence="5">ABC transporter, substrate-binding protein, aliphatic sulfonates family</fullName>
    </submittedName>
</protein>
<dbReference type="Gene3D" id="3.40.190.10">
    <property type="entry name" value="Periplasmic binding protein-like II"/>
    <property type="match status" value="2"/>
</dbReference>
<accession>A0A0S7BT90</accession>